<comment type="caution">
    <text evidence="2">The sequence shown here is derived from an EMBL/GenBank/DDBJ whole genome shotgun (WGS) entry which is preliminary data.</text>
</comment>
<dbReference type="GO" id="GO:0016798">
    <property type="term" value="F:hydrolase activity, acting on glycosyl bonds"/>
    <property type="evidence" value="ECO:0007669"/>
    <property type="project" value="UniProtKB-KW"/>
</dbReference>
<keyword evidence="2" id="KW-0326">Glycosidase</keyword>
<evidence type="ECO:0000313" key="3">
    <source>
        <dbReference type="Proteomes" id="UP000261811"/>
    </source>
</evidence>
<keyword evidence="3" id="KW-1185">Reference proteome</keyword>
<organism evidence="2 3">
    <name type="scientific">Actinomadura logoneensis</name>
    <dbReference type="NCBI Taxonomy" id="2293572"/>
    <lineage>
        <taxon>Bacteria</taxon>
        <taxon>Bacillati</taxon>
        <taxon>Actinomycetota</taxon>
        <taxon>Actinomycetes</taxon>
        <taxon>Streptosporangiales</taxon>
        <taxon>Thermomonosporaceae</taxon>
        <taxon>Actinomadura</taxon>
    </lineage>
</organism>
<dbReference type="InterPro" id="IPR018711">
    <property type="entry name" value="NAGPA"/>
</dbReference>
<dbReference type="EMBL" id="QURH01001044">
    <property type="protein sequence ID" value="RFU36586.1"/>
    <property type="molecule type" value="Genomic_DNA"/>
</dbReference>
<evidence type="ECO:0000313" key="2">
    <source>
        <dbReference type="EMBL" id="RFU36586.1"/>
    </source>
</evidence>
<evidence type="ECO:0000259" key="1">
    <source>
        <dbReference type="Pfam" id="PF09992"/>
    </source>
</evidence>
<sequence>MVAGIRASAGFGVILREHGRVLTRITLVLALVPAAPPAHVLRIAPGVVARELRDGRVGATLLEIDLDRARIGVLRPSPGEARARVSEMANRARAVAGVNGDFFDISERVHRGVPATFAPDGPEVADGRAVRAAVPAGQRFGPTAPPGSSGAVIGVDRRGVGRVGRLSLTGTVRAGGRTIRLRGLNQYALPVGGVGLYTSAWGPASRARAFCGNDFVRAAPCTHATAAVLVRDGKVAGTADPGGALPPGADLLLGREEGATALRALHHGQRLRISSALSGSVRFRQAIGGLPLLRDGEPAPGLDARSRSPRTAAGLARGGHRMDLLVVNGGRETGSGETAAGLAALFRRLGARDALLLDGGGSSTLAFRLPGEHTATVRNTPSDGRERPVANGIGVFG</sequence>
<dbReference type="Pfam" id="PF09992">
    <property type="entry name" value="NAGPA"/>
    <property type="match status" value="1"/>
</dbReference>
<dbReference type="AlphaFoldDB" id="A0A372J9U7"/>
<dbReference type="Proteomes" id="UP000261811">
    <property type="component" value="Unassembled WGS sequence"/>
</dbReference>
<proteinExistence type="predicted"/>
<protein>
    <submittedName>
        <fullName evidence="2">Phosphodiester glycosidase family protein</fullName>
    </submittedName>
</protein>
<reference evidence="2 3" key="1">
    <citation type="submission" date="2018-08" db="EMBL/GenBank/DDBJ databases">
        <title>Actinomadura jelena sp. nov., a novel Actinomycete isolated from soil in Chad.</title>
        <authorList>
            <person name="Shi L."/>
        </authorList>
    </citation>
    <scope>NUCLEOTIDE SEQUENCE [LARGE SCALE GENOMIC DNA]</scope>
    <source>
        <strain evidence="2 3">NEAU-G17</strain>
    </source>
</reference>
<keyword evidence="2" id="KW-0378">Hydrolase</keyword>
<dbReference type="PANTHER" id="PTHR40446">
    <property type="entry name" value="N-ACETYLGLUCOSAMINE-1-PHOSPHODIESTER ALPHA-N-ACETYLGLUCOSAMINIDASE"/>
    <property type="match status" value="1"/>
</dbReference>
<dbReference type="PANTHER" id="PTHR40446:SF2">
    <property type="entry name" value="N-ACETYLGLUCOSAMINE-1-PHOSPHODIESTER ALPHA-N-ACETYLGLUCOSAMINIDASE"/>
    <property type="match status" value="1"/>
</dbReference>
<accession>A0A372J9U7</accession>
<name>A0A372J9U7_9ACTN</name>
<dbReference type="OrthoDB" id="9809781at2"/>
<feature type="domain" description="Phosphodiester glycosidase" evidence="1">
    <location>
        <begin position="241"/>
        <end position="396"/>
    </location>
</feature>
<gene>
    <name evidence="2" type="ORF">DZF91_37290</name>
</gene>